<evidence type="ECO:0000313" key="3">
    <source>
        <dbReference type="Proteomes" id="UP001220670"/>
    </source>
</evidence>
<accession>A0AAJ1MAL6</accession>
<protein>
    <submittedName>
        <fullName evidence="2">Integrase core domain-containing protein</fullName>
    </submittedName>
</protein>
<dbReference type="Pfam" id="PF13683">
    <property type="entry name" value="rve_3"/>
    <property type="match status" value="1"/>
</dbReference>
<dbReference type="SUPFAM" id="SSF53098">
    <property type="entry name" value="Ribonuclease H-like"/>
    <property type="match status" value="1"/>
</dbReference>
<evidence type="ECO:0000313" key="2">
    <source>
        <dbReference type="EMBL" id="MDC2828823.1"/>
    </source>
</evidence>
<dbReference type="InterPro" id="IPR050900">
    <property type="entry name" value="Transposase_IS3/IS150/IS904"/>
</dbReference>
<name>A0AAJ1MAL6_LIMMU</name>
<gene>
    <name evidence="2" type="ORF">PO250_00430</name>
</gene>
<comment type="caution">
    <text evidence="2">The sequence shown here is derived from an EMBL/GenBank/DDBJ whole genome shotgun (WGS) entry which is preliminary data.</text>
</comment>
<dbReference type="Proteomes" id="UP001220670">
    <property type="component" value="Unassembled WGS sequence"/>
</dbReference>
<organism evidence="2 3">
    <name type="scientific">Limosilactobacillus mucosae</name>
    <name type="common">Lactobacillus mucosae</name>
    <dbReference type="NCBI Taxonomy" id="97478"/>
    <lineage>
        <taxon>Bacteria</taxon>
        <taxon>Bacillati</taxon>
        <taxon>Bacillota</taxon>
        <taxon>Bacilli</taxon>
        <taxon>Lactobacillales</taxon>
        <taxon>Lactobacillaceae</taxon>
        <taxon>Limosilactobacillus</taxon>
    </lineage>
</organism>
<dbReference type="PANTHER" id="PTHR46889:SF4">
    <property type="entry name" value="TRANSPOSASE INSO FOR INSERTION SEQUENCE ELEMENT IS911B-RELATED"/>
    <property type="match status" value="1"/>
</dbReference>
<dbReference type="PANTHER" id="PTHR46889">
    <property type="entry name" value="TRANSPOSASE INSF FOR INSERTION SEQUENCE IS3B-RELATED"/>
    <property type="match status" value="1"/>
</dbReference>
<dbReference type="AlphaFoldDB" id="A0AAJ1MAL6"/>
<dbReference type="InterPro" id="IPR001584">
    <property type="entry name" value="Integrase_cat-core"/>
</dbReference>
<feature type="domain" description="Integrase catalytic" evidence="1">
    <location>
        <begin position="2"/>
        <end position="65"/>
    </location>
</feature>
<evidence type="ECO:0000259" key="1">
    <source>
        <dbReference type="Pfam" id="PF13683"/>
    </source>
</evidence>
<dbReference type="GO" id="GO:0015074">
    <property type="term" value="P:DNA integration"/>
    <property type="evidence" value="ECO:0007669"/>
    <property type="project" value="InterPro"/>
</dbReference>
<dbReference type="InterPro" id="IPR012337">
    <property type="entry name" value="RNaseH-like_sf"/>
</dbReference>
<dbReference type="EMBL" id="JAQONE010000001">
    <property type="protein sequence ID" value="MDC2828823.1"/>
    <property type="molecule type" value="Genomic_DNA"/>
</dbReference>
<proteinExistence type="predicted"/>
<reference evidence="2" key="1">
    <citation type="submission" date="2023-01" db="EMBL/GenBank/DDBJ databases">
        <title>Genome analysis of 13 Lactobacillus isolated from gut of wild boar.</title>
        <authorList>
            <person name="Papp P."/>
            <person name="Libisch B."/>
            <person name="Nagy T."/>
            <person name="Olasz F."/>
        </authorList>
    </citation>
    <scope>NUCLEOTIDE SEQUENCE</scope>
    <source>
        <strain evidence="2">F146</strain>
    </source>
</reference>
<sequence>MRQSMSHRATCLDNAACKTVFSKLKAEIGTDTSYHNQDKLIQAIEEWLHFYNERHIQTKLGNQTPYQYEQCLVA</sequence>